<dbReference type="InterPro" id="IPR036388">
    <property type="entry name" value="WH-like_DNA-bd_sf"/>
</dbReference>
<dbReference type="GO" id="GO:0006367">
    <property type="term" value="P:transcription initiation at RNA polymerase II promoter"/>
    <property type="evidence" value="ECO:0007669"/>
    <property type="project" value="InterPro"/>
</dbReference>
<comment type="similarity">
    <text evidence="2">Belongs to the TFIIF beta subunit family.</text>
</comment>
<keyword evidence="5" id="KW-0238">DNA-binding</keyword>
<feature type="domain" description="TFIIF beta subunit HTH" evidence="11">
    <location>
        <begin position="236"/>
        <end position="300"/>
    </location>
</feature>
<keyword evidence="6" id="KW-0804">Transcription</keyword>
<evidence type="ECO:0000256" key="1">
    <source>
        <dbReference type="ARBA" id="ARBA00004123"/>
    </source>
</evidence>
<evidence type="ECO:0000256" key="7">
    <source>
        <dbReference type="ARBA" id="ARBA00023242"/>
    </source>
</evidence>
<dbReference type="Proteomes" id="UP000807716">
    <property type="component" value="Unassembled WGS sequence"/>
</dbReference>
<evidence type="ECO:0000256" key="2">
    <source>
        <dbReference type="ARBA" id="ARBA00009543"/>
    </source>
</evidence>
<evidence type="ECO:0000259" key="11">
    <source>
        <dbReference type="Pfam" id="PF02270"/>
    </source>
</evidence>
<evidence type="ECO:0000256" key="3">
    <source>
        <dbReference type="ARBA" id="ARBA00021453"/>
    </source>
</evidence>
<evidence type="ECO:0000259" key="12">
    <source>
        <dbReference type="Pfam" id="PF17683"/>
    </source>
</evidence>
<evidence type="ECO:0000256" key="8">
    <source>
        <dbReference type="ARBA" id="ARBA00081473"/>
    </source>
</evidence>
<dbReference type="InterPro" id="IPR003196">
    <property type="entry name" value="TFIIF_beta"/>
</dbReference>
<dbReference type="OrthoDB" id="26094at2759"/>
<dbReference type="InterPro" id="IPR040504">
    <property type="entry name" value="TFIIF_beta_N"/>
</dbReference>
<dbReference type="PANTHER" id="PTHR10445">
    <property type="entry name" value="GENERAL TRANSCRIPTION FACTOR IIF SUBUNIT 2"/>
    <property type="match status" value="1"/>
</dbReference>
<dbReference type="CDD" id="cd07980">
    <property type="entry name" value="TFIIF_beta"/>
    <property type="match status" value="1"/>
</dbReference>
<feature type="region of interest" description="Disordered" evidence="10">
    <location>
        <begin position="1"/>
        <end position="37"/>
    </location>
</feature>
<dbReference type="Pfam" id="PF02270">
    <property type="entry name" value="TFIIF_beta"/>
    <property type="match status" value="1"/>
</dbReference>
<dbReference type="EMBL" id="JAAAJB010000004">
    <property type="protein sequence ID" value="KAG0270519.1"/>
    <property type="molecule type" value="Genomic_DNA"/>
</dbReference>
<keyword evidence="14" id="KW-1185">Reference proteome</keyword>
<keyword evidence="4" id="KW-0805">Transcription regulation</keyword>
<keyword evidence="7" id="KW-0539">Nucleus</keyword>
<reference evidence="13" key="1">
    <citation type="journal article" date="2020" name="Fungal Divers.">
        <title>Resolving the Mortierellaceae phylogeny through synthesis of multi-gene phylogenetics and phylogenomics.</title>
        <authorList>
            <person name="Vandepol N."/>
            <person name="Liber J."/>
            <person name="Desiro A."/>
            <person name="Na H."/>
            <person name="Kennedy M."/>
            <person name="Barry K."/>
            <person name="Grigoriev I.V."/>
            <person name="Miller A.N."/>
            <person name="O'Donnell K."/>
            <person name="Stajich J.E."/>
            <person name="Bonito G."/>
        </authorList>
    </citation>
    <scope>NUCLEOTIDE SEQUENCE</scope>
    <source>
        <strain evidence="13">BC1065</strain>
    </source>
</reference>
<comment type="subcellular location">
    <subcellularLocation>
        <location evidence="1">Nucleus</location>
    </subcellularLocation>
</comment>
<feature type="region of interest" description="Disordered" evidence="10">
    <location>
        <begin position="328"/>
        <end position="382"/>
    </location>
</feature>
<name>A0A9P6QKV4_9FUNG</name>
<dbReference type="Gene3D" id="1.10.10.10">
    <property type="entry name" value="Winged helix-like DNA-binding domain superfamily/Winged helix DNA-binding domain"/>
    <property type="match status" value="1"/>
</dbReference>
<sequence>MSDSEQPLNRKRPADFDELFEDGDDENKENFESEDEVVDEDGNLAGDLDLAKGNTQAWLVKVPKFLADKWASVNEDGQILGTVRIFNQPNPNDPNAAPFQLLLPNSDKYVNVPKSYTLNMNPNQVTNTFVFTEPLGPHPRVPQTNGYPTGKATSIMATVKHECAVTPQAGSKEYREIMQQRNIEAAKKGGRSVQILGDTGKADPSVARGGMFLPGQGVRKEFIQKKAKVQMDQKTTRMPKNELMDLLFSAFEQFPYWSFKGLVEYCKQPQSYLKEVLGDICNFIRKGPYTAKYQLKPEFQRSLGSGAAGAAQRAAAVAASSSAMASSSSSAGAEMETTFNPAAVGVGKGENPQAAGEGDLDDVEDDDEEFDEDEEEMLEVQV</sequence>
<evidence type="ECO:0000313" key="13">
    <source>
        <dbReference type="EMBL" id="KAG0270519.1"/>
    </source>
</evidence>
<comment type="caution">
    <text evidence="13">The sequence shown here is derived from an EMBL/GenBank/DDBJ whole genome shotgun (WGS) entry which is preliminary data.</text>
</comment>
<proteinExistence type="inferred from homology"/>
<dbReference type="SUPFAM" id="SSF50916">
    <property type="entry name" value="Rap30/74 interaction domains"/>
    <property type="match status" value="1"/>
</dbReference>
<protein>
    <recommendedName>
        <fullName evidence="3">Transcription initiation factor IIF subunit beta</fullName>
    </recommendedName>
    <alternativeName>
        <fullName evidence="9">TFIIF medium subunit</fullName>
    </alternativeName>
    <alternativeName>
        <fullName evidence="8">TFIIF-beta</fullName>
    </alternativeName>
</protein>
<evidence type="ECO:0000256" key="9">
    <source>
        <dbReference type="ARBA" id="ARBA00081863"/>
    </source>
</evidence>
<dbReference type="FunFam" id="1.10.10.10:FF:000035">
    <property type="entry name" value="General transcription factor IIF subunit 2"/>
    <property type="match status" value="1"/>
</dbReference>
<dbReference type="InterPro" id="IPR011039">
    <property type="entry name" value="TFIIF_interaction"/>
</dbReference>
<feature type="domain" description="TFIIF beta subunit N-terminal" evidence="12">
    <location>
        <begin position="54"/>
        <end position="167"/>
    </location>
</feature>
<dbReference type="GO" id="GO:0005674">
    <property type="term" value="C:transcription factor TFIIF complex"/>
    <property type="evidence" value="ECO:0007669"/>
    <property type="project" value="InterPro"/>
</dbReference>
<dbReference type="InterPro" id="IPR036390">
    <property type="entry name" value="WH_DNA-bd_sf"/>
</dbReference>
<dbReference type="Pfam" id="PF17683">
    <property type="entry name" value="TFIIF_beta_N"/>
    <property type="match status" value="1"/>
</dbReference>
<dbReference type="SUPFAM" id="SSF46785">
    <property type="entry name" value="Winged helix' DNA-binding domain"/>
    <property type="match status" value="1"/>
</dbReference>
<organism evidence="13 14">
    <name type="scientific">Actinomortierella ambigua</name>
    <dbReference type="NCBI Taxonomy" id="1343610"/>
    <lineage>
        <taxon>Eukaryota</taxon>
        <taxon>Fungi</taxon>
        <taxon>Fungi incertae sedis</taxon>
        <taxon>Mucoromycota</taxon>
        <taxon>Mortierellomycotina</taxon>
        <taxon>Mortierellomycetes</taxon>
        <taxon>Mortierellales</taxon>
        <taxon>Mortierellaceae</taxon>
        <taxon>Actinomortierella</taxon>
    </lineage>
</organism>
<gene>
    <name evidence="13" type="ORF">DFQ27_005597</name>
</gene>
<accession>A0A9P6QKV4</accession>
<dbReference type="PANTHER" id="PTHR10445:SF0">
    <property type="entry name" value="GENERAL TRANSCRIPTION FACTOR IIF SUBUNIT 2"/>
    <property type="match status" value="1"/>
</dbReference>
<evidence type="ECO:0000256" key="4">
    <source>
        <dbReference type="ARBA" id="ARBA00023015"/>
    </source>
</evidence>
<dbReference type="GO" id="GO:0003677">
    <property type="term" value="F:DNA binding"/>
    <property type="evidence" value="ECO:0007669"/>
    <property type="project" value="UniProtKB-KW"/>
</dbReference>
<evidence type="ECO:0000313" key="14">
    <source>
        <dbReference type="Proteomes" id="UP000807716"/>
    </source>
</evidence>
<evidence type="ECO:0000256" key="6">
    <source>
        <dbReference type="ARBA" id="ARBA00023163"/>
    </source>
</evidence>
<evidence type="ECO:0000256" key="5">
    <source>
        <dbReference type="ARBA" id="ARBA00023125"/>
    </source>
</evidence>
<evidence type="ECO:0000256" key="10">
    <source>
        <dbReference type="SAM" id="MobiDB-lite"/>
    </source>
</evidence>
<dbReference type="AlphaFoldDB" id="A0A9P6QKV4"/>
<feature type="compositionally biased region" description="Acidic residues" evidence="10">
    <location>
        <begin position="16"/>
        <end position="37"/>
    </location>
</feature>
<feature type="compositionally biased region" description="Acidic residues" evidence="10">
    <location>
        <begin position="358"/>
        <end position="382"/>
    </location>
</feature>
<dbReference type="InterPro" id="IPR040450">
    <property type="entry name" value="TFIIF_beta_HTH"/>
</dbReference>